<name>A0ABR3L7H0_9TELE</name>
<proteinExistence type="predicted"/>
<organism evidence="1 2">
    <name type="scientific">Cirrhinus molitorella</name>
    <name type="common">mud carp</name>
    <dbReference type="NCBI Taxonomy" id="172907"/>
    <lineage>
        <taxon>Eukaryota</taxon>
        <taxon>Metazoa</taxon>
        <taxon>Chordata</taxon>
        <taxon>Craniata</taxon>
        <taxon>Vertebrata</taxon>
        <taxon>Euteleostomi</taxon>
        <taxon>Actinopterygii</taxon>
        <taxon>Neopterygii</taxon>
        <taxon>Teleostei</taxon>
        <taxon>Ostariophysi</taxon>
        <taxon>Cypriniformes</taxon>
        <taxon>Cyprinidae</taxon>
        <taxon>Labeoninae</taxon>
        <taxon>Labeonini</taxon>
        <taxon>Cirrhinus</taxon>
    </lineage>
</organism>
<sequence length="94" mass="10295">MGQVAKSSDFDKGQIVMAQCLGTLISETVHLVGCPHAAVVRQITTVRQITSSYNSGDQGNVSQHIVHHSLLHAIANNALNVQDHLWVMGRKWHT</sequence>
<comment type="caution">
    <text evidence="1">The sequence shown here is derived from an EMBL/GenBank/DDBJ whole genome shotgun (WGS) entry which is preliminary data.</text>
</comment>
<protein>
    <submittedName>
        <fullName evidence="1">Uncharacterized protein</fullName>
    </submittedName>
</protein>
<keyword evidence="2" id="KW-1185">Reference proteome</keyword>
<dbReference type="EMBL" id="JAYMGO010000024">
    <property type="protein sequence ID" value="KAL1248822.1"/>
    <property type="molecule type" value="Genomic_DNA"/>
</dbReference>
<evidence type="ECO:0000313" key="1">
    <source>
        <dbReference type="EMBL" id="KAL1248822.1"/>
    </source>
</evidence>
<accession>A0ABR3L7H0</accession>
<reference evidence="1 2" key="1">
    <citation type="submission" date="2023-09" db="EMBL/GenBank/DDBJ databases">
        <authorList>
            <person name="Wang M."/>
        </authorList>
    </citation>
    <scope>NUCLEOTIDE SEQUENCE [LARGE SCALE GENOMIC DNA]</scope>
    <source>
        <strain evidence="1">GT-2023</strain>
        <tissue evidence="1">Liver</tissue>
    </source>
</reference>
<dbReference type="Proteomes" id="UP001558613">
    <property type="component" value="Unassembled WGS sequence"/>
</dbReference>
<evidence type="ECO:0000313" key="2">
    <source>
        <dbReference type="Proteomes" id="UP001558613"/>
    </source>
</evidence>
<gene>
    <name evidence="1" type="ORF">QQF64_022140</name>
</gene>